<proteinExistence type="predicted"/>
<accession>A0AA48MCC8</accession>
<dbReference type="KEGG" id="bayd:BSPP4475_16290"/>
<organism evidence="1 2">
    <name type="scientific">Brevibacillus aydinogluensis</name>
    <dbReference type="NCBI Taxonomy" id="927786"/>
    <lineage>
        <taxon>Bacteria</taxon>
        <taxon>Bacillati</taxon>
        <taxon>Bacillota</taxon>
        <taxon>Bacilli</taxon>
        <taxon>Bacillales</taxon>
        <taxon>Paenibacillaceae</taxon>
        <taxon>Brevibacillus</taxon>
    </lineage>
</organism>
<gene>
    <name evidence="1" type="ORF">BSPP4475_16290</name>
</gene>
<reference evidence="1" key="1">
    <citation type="submission" date="2023-07" db="EMBL/GenBank/DDBJ databases">
        <authorList>
            <person name="Ivanov I."/>
            <person name="Teneva D."/>
            <person name="Stoikov I."/>
        </authorList>
    </citation>
    <scope>NUCLEOTIDE SEQUENCE</scope>
    <source>
        <strain evidence="1">4475</strain>
    </source>
</reference>
<dbReference type="EMBL" id="OY569118">
    <property type="protein sequence ID" value="CAJ1003884.1"/>
    <property type="molecule type" value="Genomic_DNA"/>
</dbReference>
<evidence type="ECO:0000313" key="1">
    <source>
        <dbReference type="EMBL" id="CAJ1003884.1"/>
    </source>
</evidence>
<keyword evidence="2" id="KW-1185">Reference proteome</keyword>
<protein>
    <submittedName>
        <fullName evidence="1">Uncharacterized protein</fullName>
    </submittedName>
</protein>
<dbReference type="Proteomes" id="UP001189619">
    <property type="component" value="Chromosome"/>
</dbReference>
<dbReference type="AlphaFoldDB" id="A0AA48MCC8"/>
<sequence length="61" mass="7023">MTVEELKKFLEHARVEEAEKVLEAEMAKPEPRKTVLKLLNDWLKHADVKPPTLDADEVVVD</sequence>
<evidence type="ECO:0000313" key="2">
    <source>
        <dbReference type="Proteomes" id="UP001189619"/>
    </source>
</evidence>
<name>A0AA48MCC8_9BACL</name>